<reference evidence="1 2" key="1">
    <citation type="submission" date="2011-05" db="EMBL/GenBank/DDBJ databases">
        <authorList>
            <person name="Muzny D."/>
            <person name="Qin X."/>
            <person name="Deng J."/>
            <person name="Jiang H."/>
            <person name="Liu Y."/>
            <person name="Qu J."/>
            <person name="Song X.-Z."/>
            <person name="Zhang L."/>
            <person name="Thornton R."/>
            <person name="Coyle M."/>
            <person name="Francisco L."/>
            <person name="Jackson L."/>
            <person name="Javaid M."/>
            <person name="Korchina V."/>
            <person name="Kovar C."/>
            <person name="Mata R."/>
            <person name="Mathew T."/>
            <person name="Ngo R."/>
            <person name="Nguyen L."/>
            <person name="Nguyen N."/>
            <person name="Okwuonu G."/>
            <person name="Ongeri F."/>
            <person name="Pham C."/>
            <person name="Simmons D."/>
            <person name="Wilczek-Boney K."/>
            <person name="Hale W."/>
            <person name="Jakkamsetti A."/>
            <person name="Pham P."/>
            <person name="Ruth R."/>
            <person name="San Lucas F."/>
            <person name="Warren J."/>
            <person name="Zhang J."/>
            <person name="Zhao Z."/>
            <person name="Zhou C."/>
            <person name="Zhu D."/>
            <person name="Lee S."/>
            <person name="Bess C."/>
            <person name="Blankenburg K."/>
            <person name="Forbes L."/>
            <person name="Fu Q."/>
            <person name="Gubbala S."/>
            <person name="Hirani K."/>
            <person name="Jayaseelan J.C."/>
            <person name="Lara F."/>
            <person name="Munidasa M."/>
            <person name="Palculict T."/>
            <person name="Patil S."/>
            <person name="Pu L.-L."/>
            <person name="Saada N."/>
            <person name="Tang L."/>
            <person name="Weissenberger G."/>
            <person name="Zhu Y."/>
            <person name="Hemphill L."/>
            <person name="Shang Y."/>
            <person name="Youmans B."/>
            <person name="Ayvaz T."/>
            <person name="Ross M."/>
            <person name="Santibanez J."/>
            <person name="Aqrawi P."/>
            <person name="Gross S."/>
            <person name="Joshi V."/>
            <person name="Fowler G."/>
            <person name="Nazareth L."/>
            <person name="Reid J."/>
            <person name="Worley K."/>
            <person name="Petrosino J."/>
            <person name="Highlander S."/>
            <person name="Gibbs R."/>
        </authorList>
    </citation>
    <scope>NUCLEOTIDE SEQUENCE [LARGE SCALE GENOMIC DNA]</scope>
    <source>
        <strain evidence="1 2">ATCC 33926</strain>
    </source>
</reference>
<gene>
    <name evidence="1" type="primary">rnhA2</name>
    <name evidence="1" type="ORF">HMPREF9418_2283</name>
</gene>
<dbReference type="AlphaFoldDB" id="A0AA36UHN6"/>
<proteinExistence type="predicted"/>
<protein>
    <submittedName>
        <fullName evidence="1">Ribonuclease H</fullName>
        <ecNumber evidence="1">3.1.26.4</ecNumber>
    </submittedName>
</protein>
<evidence type="ECO:0000313" key="2">
    <source>
        <dbReference type="Proteomes" id="UP000004982"/>
    </source>
</evidence>
<evidence type="ECO:0000313" key="1">
    <source>
        <dbReference type="EMBL" id="EGQ75794.1"/>
    </source>
</evidence>
<dbReference type="Proteomes" id="UP000004982">
    <property type="component" value="Unassembled WGS sequence"/>
</dbReference>
<organism evidence="1 2">
    <name type="scientific">Neisseria macacae ATCC 33926</name>
    <dbReference type="NCBI Taxonomy" id="997348"/>
    <lineage>
        <taxon>Bacteria</taxon>
        <taxon>Pseudomonadati</taxon>
        <taxon>Pseudomonadota</taxon>
        <taxon>Betaproteobacteria</taxon>
        <taxon>Neisseriales</taxon>
        <taxon>Neisseriaceae</taxon>
        <taxon>Neisseria</taxon>
    </lineage>
</organism>
<name>A0AA36UHN6_9NEIS</name>
<keyword evidence="1" id="KW-0378">Hydrolase</keyword>
<dbReference type="EMBL" id="AFQE01000112">
    <property type="protein sequence ID" value="EGQ75794.1"/>
    <property type="molecule type" value="Genomic_DNA"/>
</dbReference>
<dbReference type="GO" id="GO:0004523">
    <property type="term" value="F:RNA-DNA hybrid ribonuclease activity"/>
    <property type="evidence" value="ECO:0007669"/>
    <property type="project" value="UniProtKB-EC"/>
</dbReference>
<comment type="caution">
    <text evidence="1">The sequence shown here is derived from an EMBL/GenBank/DDBJ whole genome shotgun (WGS) entry which is preliminary data.</text>
</comment>
<accession>A0AA36UHN6</accession>
<sequence length="51" mass="6056">MGLIEREWISDDLYGGDRSSENKYRELKALFYGKKRREDTVRKSGQAKCRD</sequence>
<dbReference type="EC" id="3.1.26.4" evidence="1"/>